<dbReference type="InterPro" id="IPR052894">
    <property type="entry name" value="AsmA-related"/>
</dbReference>
<protein>
    <recommendedName>
        <fullName evidence="1">AsmA domain-containing protein</fullName>
    </recommendedName>
</protein>
<evidence type="ECO:0000313" key="2">
    <source>
        <dbReference type="EMBL" id="MBB3838950.1"/>
    </source>
</evidence>
<organism evidence="2 3">
    <name type="scientific">Runella defluvii</name>
    <dbReference type="NCBI Taxonomy" id="370973"/>
    <lineage>
        <taxon>Bacteria</taxon>
        <taxon>Pseudomonadati</taxon>
        <taxon>Bacteroidota</taxon>
        <taxon>Cytophagia</taxon>
        <taxon>Cytophagales</taxon>
        <taxon>Spirosomataceae</taxon>
        <taxon>Runella</taxon>
    </lineage>
</organism>
<proteinExistence type="predicted"/>
<dbReference type="InterPro" id="IPR007844">
    <property type="entry name" value="AsmA"/>
</dbReference>
<dbReference type="GO" id="GO:0005886">
    <property type="term" value="C:plasma membrane"/>
    <property type="evidence" value="ECO:0007669"/>
    <property type="project" value="TreeGrafter"/>
</dbReference>
<dbReference type="PANTHER" id="PTHR30441:SF8">
    <property type="entry name" value="DUF748 DOMAIN-CONTAINING PROTEIN"/>
    <property type="match status" value="1"/>
</dbReference>
<accession>A0A7W6EQT0</accession>
<reference evidence="2 3" key="1">
    <citation type="submission" date="2020-08" db="EMBL/GenBank/DDBJ databases">
        <title>Genomic Encyclopedia of Type Strains, Phase IV (KMG-IV): sequencing the most valuable type-strain genomes for metagenomic binning, comparative biology and taxonomic classification.</title>
        <authorList>
            <person name="Goeker M."/>
        </authorList>
    </citation>
    <scope>NUCLEOTIDE SEQUENCE [LARGE SCALE GENOMIC DNA]</scope>
    <source>
        <strain evidence="2 3">DSM 17976</strain>
    </source>
</reference>
<gene>
    <name evidence="2" type="ORF">FHS57_002956</name>
</gene>
<dbReference type="GO" id="GO:0090313">
    <property type="term" value="P:regulation of protein targeting to membrane"/>
    <property type="evidence" value="ECO:0007669"/>
    <property type="project" value="TreeGrafter"/>
</dbReference>
<dbReference type="EMBL" id="JACIBY010000005">
    <property type="protein sequence ID" value="MBB3838950.1"/>
    <property type="molecule type" value="Genomic_DNA"/>
</dbReference>
<feature type="domain" description="AsmA" evidence="1">
    <location>
        <begin position="5"/>
        <end position="216"/>
    </location>
</feature>
<name>A0A7W6EQT0_9BACT</name>
<dbReference type="Proteomes" id="UP000541352">
    <property type="component" value="Unassembled WGS sequence"/>
</dbReference>
<dbReference type="RefSeq" id="WP_183974785.1">
    <property type="nucleotide sequence ID" value="NZ_JACIBY010000005.1"/>
</dbReference>
<evidence type="ECO:0000259" key="1">
    <source>
        <dbReference type="Pfam" id="PF05170"/>
    </source>
</evidence>
<comment type="caution">
    <text evidence="2">The sequence shown here is derived from an EMBL/GenBank/DDBJ whole genome shotgun (WGS) entry which is preliminary data.</text>
</comment>
<dbReference type="PANTHER" id="PTHR30441">
    <property type="entry name" value="DUF748 DOMAIN-CONTAINING PROTEIN"/>
    <property type="match status" value="1"/>
</dbReference>
<dbReference type="AlphaFoldDB" id="A0A7W6EQT0"/>
<dbReference type="Pfam" id="PF05170">
    <property type="entry name" value="AsmA"/>
    <property type="match status" value="1"/>
</dbReference>
<keyword evidence="3" id="KW-1185">Reference proteome</keyword>
<sequence length="812" mass="92108">MPFPKFLKIGLYILGTFAVLAGGALTWAYQYRDDVFQYLLKEANARIRGTVTARKLDFTPFAGGFGLSFTLFDIHLRDSAYAIHHKELLALERLTVHIDLRQLLRKQLQINSVTVDKGKLSVFVDKNGYSNLQAVAPKDSSSTQDTTTSAEGSLGKELLKSLRQVKVKEMEVHLQDSLKGKDIHFCLEKITNDLERTDTCLWVHLRGKTQFRQLTFNLNRGGFLENKATELDLHLSYDLHRRVGIGPSEVLVEQDTFRLRGSFDFKDEGRVQLFVSTDTIAAPRALSILPRRLAKRIAKHKVLPVVKAEVSVDGPLRTGADPHIEVEVQTQTFLYKSAIGPLSQTVGRAHFTNRSDTSLPVSNQNSRLVAPHVSGLLYGVIPMNLSFTITDFDDPFLHMEGNTKANVARCKALFDPNQVQPKSGNVVVNFCYKGKISPIFDPKTNRLNGKLDGNAKLEKVAFLYTPQQIDIQRVDGFVRFAEDKADLTYLHVYHQKNQVRVSGNVTGLTPYAFGTTASVKAKVSIFAPDLGLDWIRNYRPTPQKTTKKQLTDITSKFIQNLDLKVHLAARRVHYRKFEAQGVSGRVYMTRQAIRCEDVKMHAFGGDFRVTGGIEQFDLPTHRLYAKGKVANADVQKVFYAFENFGQQTVSDQNLSGTLSTDFTYSTQLDKEFQLLPKTMKGQLSFHLINGQLNHFKPLLRIQKVIFKRRNFQKIQFEGLKNEFVLQGQELSMNQMKVASSVLTFFVGGTYSFGDKTDLLVHIPLNNLKRNPEEEELETLDGNNLLIRAVDERGEIRLKYDMDWRKKIRRPQR</sequence>
<evidence type="ECO:0000313" key="3">
    <source>
        <dbReference type="Proteomes" id="UP000541352"/>
    </source>
</evidence>